<organism evidence="1 2">
    <name type="scientific">Paenibacillus nanensis</name>
    <dbReference type="NCBI Taxonomy" id="393251"/>
    <lineage>
        <taxon>Bacteria</taxon>
        <taxon>Bacillati</taxon>
        <taxon>Bacillota</taxon>
        <taxon>Bacilli</taxon>
        <taxon>Bacillales</taxon>
        <taxon>Paenibacillaceae</taxon>
        <taxon>Paenibacillus</taxon>
    </lineage>
</organism>
<sequence length="86" mass="10050">MLLSIKLPKEQKMEIVRNVQAYFEGERSEQLGDLGAEQLIDFMIGELGPYIYNKAIEDARQLVLEKMNQIEDEFYSLEKPVGNRKR</sequence>
<gene>
    <name evidence="1" type="ORF">D3P08_09645</name>
</gene>
<reference evidence="1 2" key="1">
    <citation type="submission" date="2018-09" db="EMBL/GenBank/DDBJ databases">
        <title>Paenibacillus aracenensis nov. sp. isolated from a cave in southern Spain.</title>
        <authorList>
            <person name="Jurado V."/>
            <person name="Gutierrez-Patricio S."/>
            <person name="Gonzalez-Pimentel J.L."/>
            <person name="Miller A.Z."/>
            <person name="Laiz L."/>
            <person name="Saiz-Jimenez C."/>
        </authorList>
    </citation>
    <scope>NUCLEOTIDE SEQUENCE [LARGE SCALE GENOMIC DNA]</scope>
    <source>
        <strain evidence="1 2">DSM 22867</strain>
    </source>
</reference>
<keyword evidence="2" id="KW-1185">Reference proteome</keyword>
<dbReference type="OrthoDB" id="573733at2"/>
<dbReference type="Proteomes" id="UP000266482">
    <property type="component" value="Unassembled WGS sequence"/>
</dbReference>
<dbReference type="EMBL" id="QXQA01000004">
    <property type="protein sequence ID" value="RIX53675.1"/>
    <property type="molecule type" value="Genomic_DNA"/>
</dbReference>
<protein>
    <submittedName>
        <fullName evidence="1">DUF2164 domain-containing protein</fullName>
    </submittedName>
</protein>
<evidence type="ECO:0000313" key="2">
    <source>
        <dbReference type="Proteomes" id="UP000266482"/>
    </source>
</evidence>
<dbReference type="RefSeq" id="WP_119599379.1">
    <property type="nucleotide sequence ID" value="NZ_QXQA01000004.1"/>
</dbReference>
<dbReference type="InterPro" id="IPR018680">
    <property type="entry name" value="DUF2164"/>
</dbReference>
<proteinExistence type="predicted"/>
<comment type="caution">
    <text evidence="1">The sequence shown here is derived from an EMBL/GenBank/DDBJ whole genome shotgun (WGS) entry which is preliminary data.</text>
</comment>
<evidence type="ECO:0000313" key="1">
    <source>
        <dbReference type="EMBL" id="RIX53675.1"/>
    </source>
</evidence>
<accession>A0A3A1UZI5</accession>
<dbReference type="AlphaFoldDB" id="A0A3A1UZI5"/>
<name>A0A3A1UZI5_9BACL</name>
<dbReference type="Pfam" id="PF09932">
    <property type="entry name" value="DUF2164"/>
    <property type="match status" value="1"/>
</dbReference>